<dbReference type="Proteomes" id="UP000559626">
    <property type="component" value="Unassembled WGS sequence"/>
</dbReference>
<gene>
    <name evidence="1" type="ORF">HHL22_20670</name>
</gene>
<sequence length="61" mass="6542">MPEPEDLPVAGCLFCGSLPQLEPAVHHGFTISCNAYECPVQPETRPFDTAEQAAAAWNGRA</sequence>
<dbReference type="EMBL" id="JABBGH010000003">
    <property type="protein sequence ID" value="NML67622.1"/>
    <property type="molecule type" value="Genomic_DNA"/>
</dbReference>
<dbReference type="AlphaFoldDB" id="A0A7Y0AI46"/>
<organism evidence="1 2">
    <name type="scientific">Hymenobacter polaris</name>
    <dbReference type="NCBI Taxonomy" id="2682546"/>
    <lineage>
        <taxon>Bacteria</taxon>
        <taxon>Pseudomonadati</taxon>
        <taxon>Bacteroidota</taxon>
        <taxon>Cytophagia</taxon>
        <taxon>Cytophagales</taxon>
        <taxon>Hymenobacteraceae</taxon>
        <taxon>Hymenobacter</taxon>
    </lineage>
</organism>
<comment type="caution">
    <text evidence="1">The sequence shown here is derived from an EMBL/GenBank/DDBJ whole genome shotgun (WGS) entry which is preliminary data.</text>
</comment>
<evidence type="ECO:0000313" key="1">
    <source>
        <dbReference type="EMBL" id="NML67622.1"/>
    </source>
</evidence>
<keyword evidence="2" id="KW-1185">Reference proteome</keyword>
<name>A0A7Y0AI46_9BACT</name>
<dbReference type="RefSeq" id="WP_169533275.1">
    <property type="nucleotide sequence ID" value="NZ_JABBGH010000003.1"/>
</dbReference>
<evidence type="ECO:0008006" key="3">
    <source>
        <dbReference type="Google" id="ProtNLM"/>
    </source>
</evidence>
<accession>A0A7Y0AI46</accession>
<proteinExistence type="predicted"/>
<reference evidence="1 2" key="1">
    <citation type="submission" date="2020-04" db="EMBL/GenBank/DDBJ databases">
        <title>Hymenobacter polaris sp. nov., isolated from Arctic soil.</title>
        <authorList>
            <person name="Dahal R.H."/>
        </authorList>
    </citation>
    <scope>NUCLEOTIDE SEQUENCE [LARGE SCALE GENOMIC DNA]</scope>
    <source>
        <strain evidence="1 2">RP-2-7</strain>
    </source>
</reference>
<protein>
    <recommendedName>
        <fullName evidence="3">Restriction alleviation protein, Lar family</fullName>
    </recommendedName>
</protein>
<evidence type="ECO:0000313" key="2">
    <source>
        <dbReference type="Proteomes" id="UP000559626"/>
    </source>
</evidence>